<feature type="domain" description="Trypanosome variant surface glycoprotein B-type N-terminal" evidence="11">
    <location>
        <begin position="23"/>
        <end position="189"/>
    </location>
</feature>
<keyword evidence="8" id="KW-0449">Lipoprotein</keyword>
<keyword evidence="6" id="KW-0472">Membrane</keyword>
<keyword evidence="7" id="KW-0325">Glycoprotein</keyword>
<name>A0A1G4I9L4_TRYEQ</name>
<gene>
    <name evidence="12" type="ORF">TEOVI_000593400</name>
</gene>
<dbReference type="GO" id="GO:0098552">
    <property type="term" value="C:side of membrane"/>
    <property type="evidence" value="ECO:0007669"/>
    <property type="project" value="UniProtKB-KW"/>
</dbReference>
<dbReference type="VEuPathDB" id="TriTrypDB:TEOVI_000593400"/>
<dbReference type="RefSeq" id="XP_067079906.1">
    <property type="nucleotide sequence ID" value="XM_067223805.1"/>
</dbReference>
<dbReference type="Pfam" id="PF10659">
    <property type="entry name" value="Trypan_glycop_C"/>
    <property type="match status" value="1"/>
</dbReference>
<dbReference type="EMBL" id="CZPT02001079">
    <property type="protein sequence ID" value="SCU68827.1"/>
    <property type="molecule type" value="Genomic_DNA"/>
</dbReference>
<dbReference type="Pfam" id="PF13206">
    <property type="entry name" value="VSG_B"/>
    <property type="match status" value="1"/>
</dbReference>
<dbReference type="InterPro" id="IPR025932">
    <property type="entry name" value="Trypano_VSG_B_N_dom"/>
</dbReference>
<keyword evidence="13" id="KW-1185">Reference proteome</keyword>
<evidence type="ECO:0000256" key="9">
    <source>
        <dbReference type="SAM" id="MobiDB-lite"/>
    </source>
</evidence>
<evidence type="ECO:0000256" key="2">
    <source>
        <dbReference type="ARBA" id="ARBA00004609"/>
    </source>
</evidence>
<feature type="domain" description="Trypanosome variant surface glycoprotein C-terminal" evidence="10">
    <location>
        <begin position="229"/>
        <end position="319"/>
    </location>
</feature>
<feature type="region of interest" description="Disordered" evidence="9">
    <location>
        <begin position="197"/>
        <end position="225"/>
    </location>
</feature>
<organism evidence="12 13">
    <name type="scientific">Trypanosoma equiperdum</name>
    <dbReference type="NCBI Taxonomy" id="5694"/>
    <lineage>
        <taxon>Eukaryota</taxon>
        <taxon>Discoba</taxon>
        <taxon>Euglenozoa</taxon>
        <taxon>Kinetoplastea</taxon>
        <taxon>Metakinetoplastina</taxon>
        <taxon>Trypanosomatida</taxon>
        <taxon>Trypanosomatidae</taxon>
        <taxon>Trypanosoma</taxon>
    </lineage>
</organism>
<sequence length="325" mass="34086">MCADPFSPDDTQQGWKPQVVPINKQTTCTAGGNGKTGSSLALDMVCLCAAQTNSGCRASAGTGAEVITSSTNIPAGSQAAVAELFTADSAFTVNQEAPNHIQSILNKLQSRIGLNIAADAGGVAYFGKTKGTSCSDSNGNCLQYGDFFASGKKGIASIPWADNLLAAGRLHQQLQIKKAEVANTRKQLEELKLHIKSALATPHPAPEGEKAATEPHEKSKKEKGDLLQCDKHHGSQKNCTKAGCDYDNTAKDGNKCKPKAGSETPEAGTGEQTGGTGATGCEKHRTDKSSCEADKTGDKQNCAFRSVKEGEDEPEKEMCLPSGYF</sequence>
<dbReference type="GO" id="GO:0005886">
    <property type="term" value="C:plasma membrane"/>
    <property type="evidence" value="ECO:0007669"/>
    <property type="project" value="UniProtKB-SubCell"/>
</dbReference>
<comment type="function">
    <text evidence="1">VSG forms a coat on the surface of the parasite. The trypanosome evades the immune response of the host by expressing a series of antigenically distinct VSGs from an estimated 1000 VSG genes.</text>
</comment>
<evidence type="ECO:0000256" key="8">
    <source>
        <dbReference type="ARBA" id="ARBA00023288"/>
    </source>
</evidence>
<dbReference type="InterPro" id="IPR019609">
    <property type="entry name" value="Variant_surf_glycoprt_trypan_C"/>
</dbReference>
<evidence type="ECO:0000256" key="3">
    <source>
        <dbReference type="ARBA" id="ARBA00022475"/>
    </source>
</evidence>
<keyword evidence="5" id="KW-0732">Signal</keyword>
<feature type="region of interest" description="Disordered" evidence="9">
    <location>
        <begin position="306"/>
        <end position="325"/>
    </location>
</feature>
<keyword evidence="4" id="KW-0336">GPI-anchor</keyword>
<evidence type="ECO:0000256" key="7">
    <source>
        <dbReference type="ARBA" id="ARBA00023180"/>
    </source>
</evidence>
<comment type="caution">
    <text evidence="12">The sequence shown here is derived from an EMBL/GenBank/DDBJ whole genome shotgun (WGS) entry which is preliminary data.</text>
</comment>
<protein>
    <submittedName>
        <fullName evidence="12">Trypanosomal VSG domain/Trypanosome variant surface glycoprotein C-terminal domain containing protein, putative</fullName>
    </submittedName>
</protein>
<dbReference type="GeneID" id="92379873"/>
<evidence type="ECO:0000259" key="10">
    <source>
        <dbReference type="Pfam" id="PF10659"/>
    </source>
</evidence>
<evidence type="ECO:0000256" key="4">
    <source>
        <dbReference type="ARBA" id="ARBA00022622"/>
    </source>
</evidence>
<keyword evidence="3" id="KW-1003">Cell membrane</keyword>
<evidence type="ECO:0000259" key="11">
    <source>
        <dbReference type="Pfam" id="PF13206"/>
    </source>
</evidence>
<feature type="compositionally biased region" description="Basic and acidic residues" evidence="9">
    <location>
        <begin position="206"/>
        <end position="225"/>
    </location>
</feature>
<evidence type="ECO:0000313" key="13">
    <source>
        <dbReference type="Proteomes" id="UP000195570"/>
    </source>
</evidence>
<accession>A0A1G4I9L4</accession>
<evidence type="ECO:0000256" key="6">
    <source>
        <dbReference type="ARBA" id="ARBA00023136"/>
    </source>
</evidence>
<evidence type="ECO:0000256" key="5">
    <source>
        <dbReference type="ARBA" id="ARBA00022729"/>
    </source>
</evidence>
<comment type="subcellular location">
    <subcellularLocation>
        <location evidence="2">Cell membrane</location>
        <topology evidence="2">Lipid-anchor</topology>
        <topology evidence="2">GPI-anchor</topology>
    </subcellularLocation>
</comment>
<dbReference type="Proteomes" id="UP000195570">
    <property type="component" value="Unassembled WGS sequence"/>
</dbReference>
<evidence type="ECO:0000256" key="1">
    <source>
        <dbReference type="ARBA" id="ARBA00002523"/>
    </source>
</evidence>
<evidence type="ECO:0000313" key="12">
    <source>
        <dbReference type="EMBL" id="SCU68827.1"/>
    </source>
</evidence>
<feature type="region of interest" description="Disordered" evidence="9">
    <location>
        <begin position="256"/>
        <end position="296"/>
    </location>
</feature>
<proteinExistence type="predicted"/>
<dbReference type="AlphaFoldDB" id="A0A1G4I9L4"/>
<reference evidence="12" key="1">
    <citation type="submission" date="2016-09" db="EMBL/GenBank/DDBJ databases">
        <authorList>
            <person name="Hebert L."/>
            <person name="Moumen B."/>
        </authorList>
    </citation>
    <scope>NUCLEOTIDE SEQUENCE [LARGE SCALE GENOMIC DNA]</scope>
    <source>
        <strain evidence="12">OVI</strain>
    </source>
</reference>
<feature type="compositionally biased region" description="Basic and acidic residues" evidence="9">
    <location>
        <begin position="281"/>
        <end position="296"/>
    </location>
</feature>